<dbReference type="GeneID" id="28941226"/>
<proteinExistence type="predicted"/>
<dbReference type="Proteomes" id="UP000053447">
    <property type="component" value="Unassembled WGS sequence"/>
</dbReference>
<dbReference type="AlphaFoldDB" id="A0A0W4ZIU6"/>
<name>A0A0W4ZIU6_PNEJ7</name>
<sequence length="93" mass="9689">MGSWMRDGARIRAMEPWIWVSEDAECPAADAEASGAENVSAVPFGEQIVRLGGACMGSGGLCAGRAVGGGAACGLEHSAALYRQYTPALRRFK</sequence>
<accession>A0A0W4ZIU6</accession>
<dbReference type="VEuPathDB" id="FungiDB:T551_02708"/>
<gene>
    <name evidence="1" type="ORF">T551_02708</name>
</gene>
<dbReference type="RefSeq" id="XP_018228851.1">
    <property type="nucleotide sequence ID" value="XM_018374971.1"/>
</dbReference>
<protein>
    <submittedName>
        <fullName evidence="1">Uncharacterized protein</fullName>
    </submittedName>
</protein>
<comment type="caution">
    <text evidence="1">The sequence shown here is derived from an EMBL/GenBank/DDBJ whole genome shotgun (WGS) entry which is preliminary data.</text>
</comment>
<organism evidence="1 2">
    <name type="scientific">Pneumocystis jirovecii (strain RU7)</name>
    <name type="common">Human pneumocystis pneumonia agent</name>
    <dbReference type="NCBI Taxonomy" id="1408657"/>
    <lineage>
        <taxon>Eukaryota</taxon>
        <taxon>Fungi</taxon>
        <taxon>Dikarya</taxon>
        <taxon>Ascomycota</taxon>
        <taxon>Taphrinomycotina</taxon>
        <taxon>Pneumocystomycetes</taxon>
        <taxon>Pneumocystaceae</taxon>
        <taxon>Pneumocystis</taxon>
    </lineage>
</organism>
<reference evidence="2" key="1">
    <citation type="journal article" date="2016" name="Nat. Commun.">
        <title>Genome analysis of three Pneumocystis species reveals adaptation mechanisms to life exclusively in mammalian hosts.</title>
        <authorList>
            <person name="Ma L."/>
            <person name="Chen Z."/>
            <person name="Huang D.W."/>
            <person name="Kutty G."/>
            <person name="Ishihara M."/>
            <person name="Wang H."/>
            <person name="Abouelleil A."/>
            <person name="Bishop L."/>
            <person name="Davey E."/>
            <person name="Deng R."/>
            <person name="Deng X."/>
            <person name="Fan L."/>
            <person name="Fantoni G."/>
            <person name="Fitzgerald M."/>
            <person name="Gogineni E."/>
            <person name="Goldberg J.M."/>
            <person name="Handley G."/>
            <person name="Hu X."/>
            <person name="Huber C."/>
            <person name="Jiao X."/>
            <person name="Jones K."/>
            <person name="Levin J.Z."/>
            <person name="Liu Y."/>
            <person name="Macdonald P."/>
            <person name="Melnikov A."/>
            <person name="Raley C."/>
            <person name="Sassi M."/>
            <person name="Sherman B.T."/>
            <person name="Song X."/>
            <person name="Sykes S."/>
            <person name="Tran B."/>
            <person name="Walsh L."/>
            <person name="Xia Y."/>
            <person name="Yang J."/>
            <person name="Young S."/>
            <person name="Zeng Q."/>
            <person name="Zheng X."/>
            <person name="Stephens R."/>
            <person name="Nusbaum C."/>
            <person name="Birren B.W."/>
            <person name="Azadi P."/>
            <person name="Lempicki R.A."/>
            <person name="Cuomo C.A."/>
            <person name="Kovacs J.A."/>
        </authorList>
    </citation>
    <scope>NUCLEOTIDE SEQUENCE [LARGE SCALE GENOMIC DNA]</scope>
    <source>
        <strain evidence="2">RU7</strain>
    </source>
</reference>
<evidence type="ECO:0000313" key="1">
    <source>
        <dbReference type="EMBL" id="KTW28289.1"/>
    </source>
</evidence>
<keyword evidence="2" id="KW-1185">Reference proteome</keyword>
<dbReference type="EMBL" id="LFWA01000012">
    <property type="protein sequence ID" value="KTW28289.1"/>
    <property type="molecule type" value="Genomic_DNA"/>
</dbReference>
<evidence type="ECO:0000313" key="2">
    <source>
        <dbReference type="Proteomes" id="UP000053447"/>
    </source>
</evidence>